<dbReference type="SUPFAM" id="SSF57701">
    <property type="entry name" value="Zn2/Cys6 DNA-binding domain"/>
    <property type="match status" value="1"/>
</dbReference>
<feature type="region of interest" description="Disordered" evidence="5">
    <location>
        <begin position="1"/>
        <end position="31"/>
    </location>
</feature>
<feature type="compositionally biased region" description="Low complexity" evidence="5">
    <location>
        <begin position="367"/>
        <end position="385"/>
    </location>
</feature>
<dbReference type="STRING" id="930991.A0A0D0DY58"/>
<evidence type="ECO:0000256" key="4">
    <source>
        <dbReference type="ARBA" id="ARBA00023242"/>
    </source>
</evidence>
<dbReference type="OrthoDB" id="3263880at2759"/>
<feature type="compositionally biased region" description="Low complexity" evidence="5">
    <location>
        <begin position="742"/>
        <end position="752"/>
    </location>
</feature>
<evidence type="ECO:0000313" key="8">
    <source>
        <dbReference type="Proteomes" id="UP000054538"/>
    </source>
</evidence>
<organism evidence="7 8">
    <name type="scientific">Paxillus rubicundulus Ve08.2h10</name>
    <dbReference type="NCBI Taxonomy" id="930991"/>
    <lineage>
        <taxon>Eukaryota</taxon>
        <taxon>Fungi</taxon>
        <taxon>Dikarya</taxon>
        <taxon>Basidiomycota</taxon>
        <taxon>Agaricomycotina</taxon>
        <taxon>Agaricomycetes</taxon>
        <taxon>Agaricomycetidae</taxon>
        <taxon>Boletales</taxon>
        <taxon>Paxilineae</taxon>
        <taxon>Paxillaceae</taxon>
        <taxon>Paxillus</taxon>
    </lineage>
</organism>
<dbReference type="SMART" id="SM00066">
    <property type="entry name" value="GAL4"/>
    <property type="match status" value="1"/>
</dbReference>
<dbReference type="HOGENOM" id="CLU_013429_1_0_1"/>
<feature type="compositionally biased region" description="Low complexity" evidence="5">
    <location>
        <begin position="1"/>
        <end position="25"/>
    </location>
</feature>
<dbReference type="PROSITE" id="PS50048">
    <property type="entry name" value="ZN2_CY6_FUNGAL_2"/>
    <property type="match status" value="1"/>
</dbReference>
<evidence type="ECO:0000256" key="3">
    <source>
        <dbReference type="ARBA" id="ARBA00023125"/>
    </source>
</evidence>
<reference evidence="8" key="2">
    <citation type="submission" date="2015-01" db="EMBL/GenBank/DDBJ databases">
        <title>Evolutionary Origins and Diversification of the Mycorrhizal Mutualists.</title>
        <authorList>
            <consortium name="DOE Joint Genome Institute"/>
            <consortium name="Mycorrhizal Genomics Consortium"/>
            <person name="Kohler A."/>
            <person name="Kuo A."/>
            <person name="Nagy L.G."/>
            <person name="Floudas D."/>
            <person name="Copeland A."/>
            <person name="Barry K.W."/>
            <person name="Cichocki N."/>
            <person name="Veneault-Fourrey C."/>
            <person name="LaButti K."/>
            <person name="Lindquist E.A."/>
            <person name="Lipzen A."/>
            <person name="Lundell T."/>
            <person name="Morin E."/>
            <person name="Murat C."/>
            <person name="Riley R."/>
            <person name="Ohm R."/>
            <person name="Sun H."/>
            <person name="Tunlid A."/>
            <person name="Henrissat B."/>
            <person name="Grigoriev I.V."/>
            <person name="Hibbett D.S."/>
            <person name="Martin F."/>
        </authorList>
    </citation>
    <scope>NUCLEOTIDE SEQUENCE [LARGE SCALE GENOMIC DNA]</scope>
    <source>
        <strain evidence="8">Ve08.2h10</strain>
    </source>
</reference>
<dbReference type="GO" id="GO:0003677">
    <property type="term" value="F:DNA binding"/>
    <property type="evidence" value="ECO:0007669"/>
    <property type="project" value="UniProtKB-KW"/>
</dbReference>
<dbReference type="InterPro" id="IPR036864">
    <property type="entry name" value="Zn2-C6_fun-type_DNA-bd_sf"/>
</dbReference>
<dbReference type="InParanoid" id="A0A0D0DY58"/>
<accession>A0A0D0DY58</accession>
<dbReference type="GO" id="GO:0000981">
    <property type="term" value="F:DNA-binding transcription factor activity, RNA polymerase II-specific"/>
    <property type="evidence" value="ECO:0007669"/>
    <property type="project" value="InterPro"/>
</dbReference>
<feature type="compositionally biased region" description="Polar residues" evidence="5">
    <location>
        <begin position="719"/>
        <end position="740"/>
    </location>
</feature>
<feature type="region of interest" description="Disordered" evidence="5">
    <location>
        <begin position="653"/>
        <end position="752"/>
    </location>
</feature>
<feature type="domain" description="Zn(2)-C6 fungal-type" evidence="6">
    <location>
        <begin position="37"/>
        <end position="79"/>
    </location>
</feature>
<dbReference type="GO" id="GO:0008270">
    <property type="term" value="F:zinc ion binding"/>
    <property type="evidence" value="ECO:0007669"/>
    <property type="project" value="InterPro"/>
</dbReference>
<dbReference type="PANTHER" id="PTHR46910:SF3">
    <property type="entry name" value="HALOTOLERANCE PROTEIN 9-RELATED"/>
    <property type="match status" value="1"/>
</dbReference>
<dbReference type="Proteomes" id="UP000054538">
    <property type="component" value="Unassembled WGS sequence"/>
</dbReference>
<dbReference type="InterPro" id="IPR050987">
    <property type="entry name" value="AtrR-like"/>
</dbReference>
<proteinExistence type="predicted"/>
<protein>
    <submittedName>
        <fullName evidence="7">Unplaced genomic scaffold scaffold_7, whole genome shotgun sequence</fullName>
    </submittedName>
</protein>
<keyword evidence="8" id="KW-1185">Reference proteome</keyword>
<feature type="region of interest" description="Disordered" evidence="5">
    <location>
        <begin position="367"/>
        <end position="394"/>
    </location>
</feature>
<evidence type="ECO:0000259" key="6">
    <source>
        <dbReference type="PROSITE" id="PS50048"/>
    </source>
</evidence>
<evidence type="ECO:0000313" key="7">
    <source>
        <dbReference type="EMBL" id="KIL00649.1"/>
    </source>
</evidence>
<comment type="subcellular location">
    <subcellularLocation>
        <location evidence="1">Nucleus</location>
    </subcellularLocation>
</comment>
<dbReference type="GO" id="GO:0005634">
    <property type="term" value="C:nucleus"/>
    <property type="evidence" value="ECO:0007669"/>
    <property type="project" value="UniProtKB-SubCell"/>
</dbReference>
<dbReference type="CDD" id="cd00067">
    <property type="entry name" value="GAL4"/>
    <property type="match status" value="1"/>
</dbReference>
<dbReference type="PANTHER" id="PTHR46910">
    <property type="entry name" value="TRANSCRIPTION FACTOR PDR1"/>
    <property type="match status" value="1"/>
</dbReference>
<dbReference type="EMBL" id="KN824829">
    <property type="protein sequence ID" value="KIL00649.1"/>
    <property type="molecule type" value="Genomic_DNA"/>
</dbReference>
<dbReference type="InterPro" id="IPR001138">
    <property type="entry name" value="Zn2Cys6_DnaBD"/>
</dbReference>
<dbReference type="AlphaFoldDB" id="A0A0D0DY58"/>
<evidence type="ECO:0000256" key="2">
    <source>
        <dbReference type="ARBA" id="ARBA00022723"/>
    </source>
</evidence>
<sequence length="841" mass="91601">MSPRASSSAPRSANSASAPYSRRAAGQPKSTRQQFSACGACRMRRVRCDLKDLSPSTPSIGLHPASCSNCRERGIKCVDEFAEVKAVKLLRRGRRLQQVEAVYGKVLDDASVASQNSASSATLPSTTAITKQNTIPQLRPEFLSSSFFRRFCVQRPVVEPTEFATRYIAHFQGATLLNIEGQMLAMLLVAWAASFGINEFGVEEDAERLSSSETSSCPEFTPDCDDEFLDPMRRAKTLRTEAMAREILALVDIHGVLRRPSWDGVRVLLLLLPLTKGIQSSIERLTTYEAALSQIYSLCSLANPSSINSGQGPYCDALVRARIFWYAHVHEGITMGLRGGRLFLDDDDLADFQRTLPPQYCASASHSTASSPLTSPHSSPSASSPVTPDFPLNSLQDPRGHSRASLAYLLTGQYFTLALNVSGVCRAIHSVLTGPRARRHAEAGILIRDEVLMDIWDSLVRCWDDFEALRRGASGVGTVGGGLIRGEDVERFVSGWQVFIFECLNVIREALKQRIATQSHAHPSPASGRATPSDQAATVHLYAYAIQRCRSVLPRVIDILKRHLAVPSSGFFAHDAGLVRDGCFFAGLLLAQSDLDGDSGSGVEDGDTTRWDADVEEGVEVCLQALGEIRWVFANSHERENTLRSLWEARMERDSRRRQGQGSQASFRAEQCPQDHSPYMSDTAPVSRSAASNPHPRSLSLISAGGQVRPHLPPLSVSFPRTESGPNTAVTDDGSGSWQAYTPPTTSGSMTSTVATRRSLSPASPPQHSTMQVMQAVKSEDAFYGVQDMDTFAFSVDGAANPQHLVGPGLVSQWSSYNHHPSVIFTSSDGFPHFGSDCQAY</sequence>
<keyword evidence="4" id="KW-0539">Nucleus</keyword>
<reference evidence="7 8" key="1">
    <citation type="submission" date="2014-04" db="EMBL/GenBank/DDBJ databases">
        <authorList>
            <consortium name="DOE Joint Genome Institute"/>
            <person name="Kuo A."/>
            <person name="Kohler A."/>
            <person name="Jargeat P."/>
            <person name="Nagy L.G."/>
            <person name="Floudas D."/>
            <person name="Copeland A."/>
            <person name="Barry K.W."/>
            <person name="Cichocki N."/>
            <person name="Veneault-Fourrey C."/>
            <person name="LaButti K."/>
            <person name="Lindquist E.A."/>
            <person name="Lipzen A."/>
            <person name="Lundell T."/>
            <person name="Morin E."/>
            <person name="Murat C."/>
            <person name="Sun H."/>
            <person name="Tunlid A."/>
            <person name="Henrissat B."/>
            <person name="Grigoriev I.V."/>
            <person name="Hibbett D.S."/>
            <person name="Martin F."/>
            <person name="Nordberg H.P."/>
            <person name="Cantor M.N."/>
            <person name="Hua S.X."/>
        </authorList>
    </citation>
    <scope>NUCLEOTIDE SEQUENCE [LARGE SCALE GENOMIC DNA]</scope>
    <source>
        <strain evidence="7 8">Ve08.2h10</strain>
    </source>
</reference>
<gene>
    <name evidence="7" type="ORF">PAXRUDRAFT_821444</name>
</gene>
<dbReference type="Gene3D" id="4.10.240.10">
    <property type="entry name" value="Zn(2)-C6 fungal-type DNA-binding domain"/>
    <property type="match status" value="1"/>
</dbReference>
<evidence type="ECO:0000256" key="1">
    <source>
        <dbReference type="ARBA" id="ARBA00004123"/>
    </source>
</evidence>
<keyword evidence="3" id="KW-0238">DNA-binding</keyword>
<dbReference type="Pfam" id="PF00172">
    <property type="entry name" value="Zn_clus"/>
    <property type="match status" value="1"/>
</dbReference>
<name>A0A0D0DY58_9AGAM</name>
<evidence type="ECO:0000256" key="5">
    <source>
        <dbReference type="SAM" id="MobiDB-lite"/>
    </source>
</evidence>
<keyword evidence="2" id="KW-0479">Metal-binding</keyword>